<dbReference type="Proteomes" id="UP000252405">
    <property type="component" value="Unassembled WGS sequence"/>
</dbReference>
<feature type="chain" id="PRO_5016835298" evidence="2">
    <location>
        <begin position="24"/>
        <end position="184"/>
    </location>
</feature>
<feature type="signal peptide" evidence="2">
    <location>
        <begin position="1"/>
        <end position="23"/>
    </location>
</feature>
<name>A0A368U5E2_9GAMM</name>
<reference evidence="3 4" key="1">
    <citation type="submission" date="2018-07" db="EMBL/GenBank/DDBJ databases">
        <title>Halomonas montanilacus sp. nov., isolated from Lake Pengyan on Tibetan Plateau.</title>
        <authorList>
            <person name="Lu H."/>
            <person name="Xing P."/>
            <person name="Wu Q."/>
        </authorList>
    </citation>
    <scope>NUCLEOTIDE SEQUENCE [LARGE SCALE GENOMIC DNA]</scope>
    <source>
        <strain evidence="3 4">PYC7W</strain>
    </source>
</reference>
<dbReference type="RefSeq" id="WP_114477715.1">
    <property type="nucleotide sequence ID" value="NZ_QPII01000002.1"/>
</dbReference>
<sequence length="184" mass="19483">MIHIPILAAAGLSLLLLPFAASAATLSLPTDASVAVQVIDELTLDADNPRQDDILLSPVSGDTGTSHELPEYCVLVGDARLDAERLRITAKSLTCIETEGADSEIFSGEISAAAYEMDGSYGLDACDAGRCELTPEHAFQLKLASALDIERQDNPAARINEQRRQTDGAGVANPIPAERPDPDQ</sequence>
<dbReference type="EMBL" id="QPII01000002">
    <property type="protein sequence ID" value="RCV91322.1"/>
    <property type="molecule type" value="Genomic_DNA"/>
</dbReference>
<evidence type="ECO:0000313" key="4">
    <source>
        <dbReference type="Proteomes" id="UP000252405"/>
    </source>
</evidence>
<proteinExistence type="predicted"/>
<evidence type="ECO:0000256" key="2">
    <source>
        <dbReference type="SAM" id="SignalP"/>
    </source>
</evidence>
<protein>
    <submittedName>
        <fullName evidence="3">Uncharacterized protein</fullName>
    </submittedName>
</protein>
<evidence type="ECO:0000256" key="1">
    <source>
        <dbReference type="SAM" id="MobiDB-lite"/>
    </source>
</evidence>
<feature type="region of interest" description="Disordered" evidence="1">
    <location>
        <begin position="153"/>
        <end position="184"/>
    </location>
</feature>
<dbReference type="OrthoDB" id="6118120at2"/>
<keyword evidence="4" id="KW-1185">Reference proteome</keyword>
<dbReference type="AlphaFoldDB" id="A0A368U5E2"/>
<comment type="caution">
    <text evidence="3">The sequence shown here is derived from an EMBL/GenBank/DDBJ whole genome shotgun (WGS) entry which is preliminary data.</text>
</comment>
<gene>
    <name evidence="3" type="ORF">DU505_04060</name>
</gene>
<accession>A0A368U5E2</accession>
<keyword evidence="2" id="KW-0732">Signal</keyword>
<organism evidence="3 4">
    <name type="scientific">Billgrantia montanilacus</name>
    <dbReference type="NCBI Taxonomy" id="2282305"/>
    <lineage>
        <taxon>Bacteria</taxon>
        <taxon>Pseudomonadati</taxon>
        <taxon>Pseudomonadota</taxon>
        <taxon>Gammaproteobacteria</taxon>
        <taxon>Oceanospirillales</taxon>
        <taxon>Halomonadaceae</taxon>
        <taxon>Billgrantia</taxon>
    </lineage>
</organism>
<evidence type="ECO:0000313" key="3">
    <source>
        <dbReference type="EMBL" id="RCV91322.1"/>
    </source>
</evidence>